<dbReference type="InterPro" id="IPR036582">
    <property type="entry name" value="Mao_N_sf"/>
</dbReference>
<dbReference type="InterPro" id="IPR012854">
    <property type="entry name" value="Cu_amine_oxidase-like_N"/>
</dbReference>
<dbReference type="Proteomes" id="UP001652445">
    <property type="component" value="Unassembled WGS sequence"/>
</dbReference>
<sequence length="1531" mass="167260">MNKRARRMLAALLCCCLLVQCGIFAFLPTPSAHADEGNYALNTTIELENTAFASNFTVKENVYASGGKYISDTVSSGNLTDPDGKTPEISLPFTISTAGVYYVWLRANAAGSGSDTFHIGFNNEALNSSPYGTGFPIREDGSFVWVRVKTAALSVGANTLKLYHREKGLKMDAIYVTSNVLYDPGSTAPPPTYALDTKIELEDTPFQGNFTVKESVYASGGKYISDTLSSGNLTDPDGKTPEIVLPFTISTAGVYYVWLRATAAGSGSDTFYIGFNNETLNSSPYGTGVPIREDGSFIWVRVKTVALSVGTNTMKLYHREKGLKMDAIYVTSNVLYDPGSTAPPPTYALDTKIELEDTPFQGNFTVKESVYASGGKYISDTVSSGNLTDPDSKMPEIVLPFKMSAAGTYYVWLRGNAERDSADSFYIGFNDEALNSALYGTSFPVREDGGFIWVRVKTTALGAGTNALKLYHREGALKMDALYVTADVLYNPGGDEYVEPAYPMPTQFAPPAGHPRIYFRSADIPGILANSVKPQNVNALVKHQTNLLSTVDGSLPATSASTNFSAATLSVIESRAFEYAMRGDSQVGLSAIAAMRNFMTTVKFTSGDYNGQGQTVFVAAEVYDWCYPLLTREDQSLFANFVTSAASLMEIGWPPINQGAVVGHGVEGQLMRDLAAAGIAMYDERPDIFQNTVGRFFAEYIEPKLFMYPAHMHNQGEHYMQYRFQWEILATWLYDRAGHPEVFGPDQQYALYWPLYARRPDGQLLRDGDGSRNNNAVGVYDASFYRSMLLTGNYFGDPYLKGEGMRELPYLKLPSPTSNQSLNPVEFLVFNDPDLGGRPVSELPLTMYYPSPKGGMIARTGWQDGVDAPAVVAEMEVNEWWFANHQHLDAGSFQIYYKGALATDSGYYQAALKTVSSQTNNGSTGYGSPHDLDYNKRSIAHNTMLVYDPNETFVRSGNNRANDGGQRIPNNGKEPKTLEELQNTANGYRTAGIMGHEYGEDPIKPNYSYLKGDLTQAYSNKISDYERSFMFLNLQDDAHPAAMVVFDRVVSVNPNFKKTWLLHGLEEPEINGNRTVFKNERYDYNGKLTVDTMLPQASDAQIQKIGGPGQEFMVDGVNYDALTVAGGNNEGGGWRMELSPQTAKAEDYFLNVLQVGDASPDTASLPVSLIETANVAGAVVADRVVVFGKAKGRTSADVAFSFSGSGSYEMTVADLAAGTWSIQRNGINSGEAIVTEAGGIAVFRGEAGAYTLTYKNANAVRPVIPVEPTVNDEMYIRVNNRFVYSETGAKLQNGELLLPAQPVLSKLGVDWAWDDQTDTMTAEKDGHTLSIANGASTAYWDNAPVAMTVAASVYGETLLVPATVLSDTYFAAISRDTFANVIYVQPGTPPAPAKDYIPITVSTSSGYFEDTTPDKSYDGNVETLWSVEGTNHWVIYDLGSVKTVADMEIMFNKGNERKAYFGIDVSEDGENWTPVIQNGEGSGQAAFVYETFSFPTNTKARYIRYNAKGNSNSNWNAIIEIKFARPAQAGQ</sequence>
<dbReference type="InterPro" id="IPR008979">
    <property type="entry name" value="Galactose-bd-like_sf"/>
</dbReference>
<accession>A0ABT2UHS6</accession>
<dbReference type="InterPro" id="IPR008929">
    <property type="entry name" value="Chondroitin_lyas"/>
</dbReference>
<evidence type="ECO:0000256" key="1">
    <source>
        <dbReference type="SAM" id="SignalP"/>
    </source>
</evidence>
<dbReference type="Pfam" id="PF00754">
    <property type="entry name" value="F5_F8_type_C"/>
    <property type="match status" value="1"/>
</dbReference>
<dbReference type="Gene3D" id="2.60.40.2750">
    <property type="match status" value="1"/>
</dbReference>
<feature type="chain" id="PRO_5045916825" evidence="1">
    <location>
        <begin position="35"/>
        <end position="1531"/>
    </location>
</feature>
<reference evidence="3 4" key="1">
    <citation type="submission" date="2022-09" db="EMBL/GenBank/DDBJ databases">
        <authorList>
            <person name="Han X.L."/>
            <person name="Wang Q."/>
            <person name="Lu T."/>
        </authorList>
    </citation>
    <scope>NUCLEOTIDE SEQUENCE [LARGE SCALE GENOMIC DNA]</scope>
    <source>
        <strain evidence="3 4">WQ 127069</strain>
    </source>
</reference>
<dbReference type="PROSITE" id="PS50022">
    <property type="entry name" value="FA58C_3"/>
    <property type="match status" value="1"/>
</dbReference>
<feature type="signal peptide" evidence="1">
    <location>
        <begin position="1"/>
        <end position="34"/>
    </location>
</feature>
<organism evidence="3 4">
    <name type="scientific">Paenibacillus baimaensis</name>
    <dbReference type="NCBI Taxonomy" id="2982185"/>
    <lineage>
        <taxon>Bacteria</taxon>
        <taxon>Bacillati</taxon>
        <taxon>Bacillota</taxon>
        <taxon>Bacilli</taxon>
        <taxon>Bacillales</taxon>
        <taxon>Paenibacillaceae</taxon>
        <taxon>Paenibacillus</taxon>
    </lineage>
</organism>
<keyword evidence="1" id="KW-0732">Signal</keyword>
<evidence type="ECO:0000313" key="3">
    <source>
        <dbReference type="EMBL" id="MCU6793686.1"/>
    </source>
</evidence>
<dbReference type="NCBIfam" id="NF045571">
    <property type="entry name" value="HepHepsulflyase"/>
    <property type="match status" value="1"/>
</dbReference>
<protein>
    <submittedName>
        <fullName evidence="3">Discoidin domain-containing protein</fullName>
    </submittedName>
</protein>
<dbReference type="InterPro" id="IPR054645">
    <property type="entry name" value="HepB"/>
</dbReference>
<dbReference type="InterPro" id="IPR040925">
    <property type="entry name" value="HepII_C"/>
</dbReference>
<dbReference type="Gene3D" id="2.60.120.260">
    <property type="entry name" value="Galactose-binding domain-like"/>
    <property type="match status" value="4"/>
</dbReference>
<gene>
    <name evidence="3" type="ORF">OB236_16390</name>
</gene>
<comment type="caution">
    <text evidence="3">The sequence shown here is derived from an EMBL/GenBank/DDBJ whole genome shotgun (WGS) entry which is preliminary data.</text>
</comment>
<dbReference type="RefSeq" id="WP_262684922.1">
    <property type="nucleotide sequence ID" value="NZ_JAOQIO010000065.1"/>
</dbReference>
<name>A0ABT2UHS6_9BACL</name>
<dbReference type="InterPro" id="IPR000421">
    <property type="entry name" value="FA58C"/>
</dbReference>
<dbReference type="Pfam" id="PF07833">
    <property type="entry name" value="Cu_amine_oxidN1"/>
    <property type="match status" value="1"/>
</dbReference>
<evidence type="ECO:0000313" key="4">
    <source>
        <dbReference type="Proteomes" id="UP001652445"/>
    </source>
</evidence>
<proteinExistence type="predicted"/>
<feature type="domain" description="F5/8 type C" evidence="2">
    <location>
        <begin position="1381"/>
        <end position="1528"/>
    </location>
</feature>
<keyword evidence="4" id="KW-1185">Reference proteome</keyword>
<evidence type="ECO:0000259" key="2">
    <source>
        <dbReference type="PROSITE" id="PS50022"/>
    </source>
</evidence>
<dbReference type="SUPFAM" id="SSF55383">
    <property type="entry name" value="Copper amine oxidase, domain N"/>
    <property type="match status" value="1"/>
</dbReference>
<dbReference type="Gene3D" id="3.30.457.10">
    <property type="entry name" value="Copper amine oxidase-like, N-terminal domain"/>
    <property type="match status" value="1"/>
</dbReference>
<dbReference type="EMBL" id="JAOQIO010000065">
    <property type="protein sequence ID" value="MCU6793686.1"/>
    <property type="molecule type" value="Genomic_DNA"/>
</dbReference>
<dbReference type="Pfam" id="PF18675">
    <property type="entry name" value="HepII_C"/>
    <property type="match status" value="1"/>
</dbReference>
<dbReference type="Gene3D" id="2.70.98.70">
    <property type="match status" value="1"/>
</dbReference>
<dbReference type="SUPFAM" id="SSF49785">
    <property type="entry name" value="Galactose-binding domain-like"/>
    <property type="match status" value="1"/>
</dbReference>
<dbReference type="Gene3D" id="1.50.10.100">
    <property type="entry name" value="Chondroitin AC/alginate lyase"/>
    <property type="match status" value="1"/>
</dbReference>